<dbReference type="GO" id="GO:0000785">
    <property type="term" value="C:chromatin"/>
    <property type="evidence" value="ECO:0007669"/>
    <property type="project" value="TreeGrafter"/>
</dbReference>
<dbReference type="SMART" id="SM00249">
    <property type="entry name" value="PHD"/>
    <property type="match status" value="2"/>
</dbReference>
<dbReference type="Pfam" id="PF13771">
    <property type="entry name" value="zf-HC5HC2H"/>
    <property type="match status" value="1"/>
</dbReference>
<dbReference type="SMART" id="SM00558">
    <property type="entry name" value="JmjC"/>
    <property type="match status" value="1"/>
</dbReference>
<dbReference type="Proteomes" id="UP000277204">
    <property type="component" value="Unassembled WGS sequence"/>
</dbReference>
<dbReference type="InterPro" id="IPR003349">
    <property type="entry name" value="JmjN"/>
</dbReference>
<dbReference type="Gene3D" id="3.30.40.10">
    <property type="entry name" value="Zinc/RING finger domain, C3HC4 (zinc finger)"/>
    <property type="match status" value="2"/>
</dbReference>
<dbReference type="Gene3D" id="3.10.330.70">
    <property type="match status" value="1"/>
</dbReference>
<dbReference type="PROSITE" id="PS51184">
    <property type="entry name" value="JMJC"/>
    <property type="match status" value="1"/>
</dbReference>
<accession>A0A183MVS5</accession>
<dbReference type="InterPro" id="IPR001965">
    <property type="entry name" value="Znf_PHD"/>
</dbReference>
<evidence type="ECO:0000313" key="2">
    <source>
        <dbReference type="Proteomes" id="UP000277204"/>
    </source>
</evidence>
<dbReference type="EMBL" id="UZAI01018199">
    <property type="protein sequence ID" value="VDP34448.1"/>
    <property type="molecule type" value="Genomic_DNA"/>
</dbReference>
<evidence type="ECO:0000313" key="1">
    <source>
        <dbReference type="EMBL" id="VDP34448.1"/>
    </source>
</evidence>
<dbReference type="STRING" id="48269.A0A183MVS5"/>
<dbReference type="InterPro" id="IPR013083">
    <property type="entry name" value="Znf_RING/FYVE/PHD"/>
</dbReference>
<dbReference type="GO" id="GO:0051864">
    <property type="term" value="F:histone H3K36 demethylase activity"/>
    <property type="evidence" value="ECO:0007669"/>
    <property type="project" value="TreeGrafter"/>
</dbReference>
<dbReference type="GO" id="GO:0010468">
    <property type="term" value="P:regulation of gene expression"/>
    <property type="evidence" value="ECO:0007669"/>
    <property type="project" value="TreeGrafter"/>
</dbReference>
<dbReference type="SUPFAM" id="SSF51197">
    <property type="entry name" value="Clavaminate synthase-like"/>
    <property type="match status" value="1"/>
</dbReference>
<keyword evidence="2" id="KW-1185">Reference proteome</keyword>
<proteinExistence type="predicted"/>
<gene>
    <name evidence="1" type="ORF">SMRZ_LOCUS20150</name>
</gene>
<organism evidence="1 2">
    <name type="scientific">Schistosoma margrebowiei</name>
    <dbReference type="NCBI Taxonomy" id="48269"/>
    <lineage>
        <taxon>Eukaryota</taxon>
        <taxon>Metazoa</taxon>
        <taxon>Spiralia</taxon>
        <taxon>Lophotrochozoa</taxon>
        <taxon>Platyhelminthes</taxon>
        <taxon>Trematoda</taxon>
        <taxon>Digenea</taxon>
        <taxon>Strigeidida</taxon>
        <taxon>Schistosomatoidea</taxon>
        <taxon>Schistosomatidae</taxon>
        <taxon>Schistosoma</taxon>
    </lineage>
</organism>
<dbReference type="InterPro" id="IPR003347">
    <property type="entry name" value="JmjC_dom"/>
</dbReference>
<dbReference type="SMART" id="SM00545">
    <property type="entry name" value="JmjN"/>
    <property type="match status" value="1"/>
</dbReference>
<dbReference type="GO" id="GO:0005634">
    <property type="term" value="C:nucleus"/>
    <property type="evidence" value="ECO:0007669"/>
    <property type="project" value="TreeGrafter"/>
</dbReference>
<dbReference type="PROSITE" id="PS51183">
    <property type="entry name" value="JMJN"/>
    <property type="match status" value="1"/>
</dbReference>
<dbReference type="PANTHER" id="PTHR10694">
    <property type="entry name" value="LYSINE-SPECIFIC DEMETHYLASE"/>
    <property type="match status" value="1"/>
</dbReference>
<dbReference type="Gene3D" id="2.30.30.140">
    <property type="match status" value="1"/>
</dbReference>
<name>A0A183MVS5_9TREM</name>
<dbReference type="Pfam" id="PF02375">
    <property type="entry name" value="JmjN"/>
    <property type="match status" value="1"/>
</dbReference>
<dbReference type="AlphaFoldDB" id="A0A183MVS5"/>
<protein>
    <submittedName>
        <fullName evidence="1">Uncharacterized protein</fullName>
    </submittedName>
</protein>
<reference evidence="1 2" key="1">
    <citation type="submission" date="2018-11" db="EMBL/GenBank/DDBJ databases">
        <authorList>
            <consortium name="Pathogen Informatics"/>
        </authorList>
    </citation>
    <scope>NUCLEOTIDE SEQUENCE [LARGE SCALE GENOMIC DNA]</scope>
    <source>
        <strain evidence="1 2">Zambia</strain>
    </source>
</reference>
<sequence length="741" mass="84340">MPSCVKIKTLNQATIPEIPVYKPTVAEFEDFSKCISMIESLGAHHVGLCKVIPPSNWVGRRKGYDNIDECLVEKPICQSTYGGRGIYFQILQHEGEFMITFPYAYHSGFNMGLNIAESTNFALTRWIEYGKHAKICTCWDDTVKICMDPFVRRFQPELFNDWKNGKNLPPHPLDEYLPKETSHHVESTLTYTEFETAKIPFHIATNPRLYPLWCGNPANEQIERNFNIFIGSHKPYCAVCSFLWTPQHVSKLLSSGHREDKLPLYSEPHIPEVAYHSYNSSVQFPPTVKSRILRCFRCCLTVHARCYGVQDELGFEYESSSEQKHNLNFKKSWYCDACTASSKPTCVFCYMRGGAIKALANINNAFTGRPYWAHLVCALITPGCYFEDVPKRLAFISEDTIKSAISSAILYSSESNKRMINQMQNISSPSCFSEDVPFKSSSSLQRNLKLVRKRPPNVDNNILREYYESPDQRSKICRLNKSNNRFSRKLLNTTSTVSIDFNFKKLRPFIQNNNNGISSVHHSDNTNIPVETGDKIASSLPSVCFVCQLPGRGFLPLASCWHNGCSTQFHVTCAQMAGIVIGTDVYPRFFYIACSKHPTNYDHPNFHDHGSVSPGDEVMVQETNDPIFSPAIAIRRVTPLYCRISFPDGTFSSDTPPEYLTNVNWFKDGPPEKGSLIKVLWDDGMEYAGTYEGTTSEQWEVQLESGEIRVFNREQFYVQPKTKYSDSKSKQCIRSGIHIVQ</sequence>
<dbReference type="PANTHER" id="PTHR10694:SF129">
    <property type="entry name" value="LYSINE-SPECIFIC DEMETHYLASE 4B-RELATED"/>
    <property type="match status" value="1"/>
</dbReference>
<dbReference type="Gene3D" id="2.60.120.650">
    <property type="entry name" value="Cupin"/>
    <property type="match status" value="2"/>
</dbReference>
<dbReference type="GO" id="GO:0032454">
    <property type="term" value="F:histone H3K9 demethylase activity"/>
    <property type="evidence" value="ECO:0007669"/>
    <property type="project" value="TreeGrafter"/>
</dbReference>
<dbReference type="Pfam" id="PF02373">
    <property type="entry name" value="JmjC"/>
    <property type="match status" value="1"/>
</dbReference>